<feature type="transmembrane region" description="Helical" evidence="1">
    <location>
        <begin position="12"/>
        <end position="31"/>
    </location>
</feature>
<dbReference type="Proteomes" id="UP000009296">
    <property type="component" value="Chromosome"/>
</dbReference>
<accession>F8AKM5</accession>
<dbReference type="HOGENOM" id="CLU_1998771_0_0_2"/>
<organism evidence="2 3">
    <name type="scientific">Methanothermococcus okinawensis (strain DSM 14208 / JCM 11175 / IH1)</name>
    <dbReference type="NCBI Taxonomy" id="647113"/>
    <lineage>
        <taxon>Archaea</taxon>
        <taxon>Methanobacteriati</taxon>
        <taxon>Methanobacteriota</taxon>
        <taxon>Methanomada group</taxon>
        <taxon>Methanococci</taxon>
        <taxon>Methanococcales</taxon>
        <taxon>Methanococcaceae</taxon>
        <taxon>Methanothermococcus</taxon>
    </lineage>
</organism>
<keyword evidence="1" id="KW-1133">Transmembrane helix</keyword>
<sequence>MGYYRIHKNPVSDLGHIIPYFLAIVFSILSSYLVGDWMSSLLMSIGSMLGVSAYVSPVTNRLKSVSGLLGGFLGAIVGYYTQFGNSVVGGALSGDPYCLMFLMGYFAFFGVVSFNYFTSGKLIR</sequence>
<feature type="transmembrane region" description="Helical" evidence="1">
    <location>
        <begin position="100"/>
        <end position="118"/>
    </location>
</feature>
<protein>
    <submittedName>
        <fullName evidence="2">Uncharacterized protein</fullName>
    </submittedName>
</protein>
<feature type="transmembrane region" description="Helical" evidence="1">
    <location>
        <begin position="37"/>
        <end position="55"/>
    </location>
</feature>
<evidence type="ECO:0000256" key="1">
    <source>
        <dbReference type="SAM" id="Phobius"/>
    </source>
</evidence>
<proteinExistence type="predicted"/>
<evidence type="ECO:0000313" key="2">
    <source>
        <dbReference type="EMBL" id="AEH06358.1"/>
    </source>
</evidence>
<reference evidence="2" key="1">
    <citation type="submission" date="2011-05" db="EMBL/GenBank/DDBJ databases">
        <title>Complete sequence of chromosome of Methanothermococcus okinawensis IH1.</title>
        <authorList>
            <consortium name="US DOE Joint Genome Institute"/>
            <person name="Lucas S."/>
            <person name="Han J."/>
            <person name="Lapidus A."/>
            <person name="Cheng J.-F."/>
            <person name="Goodwin L."/>
            <person name="Pitluck S."/>
            <person name="Peters L."/>
            <person name="Mikhailova N."/>
            <person name="Held B."/>
            <person name="Han C."/>
            <person name="Tapia R."/>
            <person name="Land M."/>
            <person name="Hauser L."/>
            <person name="Kyrpides N."/>
            <person name="Ivanova N."/>
            <person name="Pagani I."/>
            <person name="Sieprawska-Lupa M."/>
            <person name="Takai K."/>
            <person name="Miyazaki J."/>
            <person name="Whitman W."/>
            <person name="Woyke T."/>
        </authorList>
    </citation>
    <scope>NUCLEOTIDE SEQUENCE</scope>
    <source>
        <strain evidence="2">IH1</strain>
    </source>
</reference>
<keyword evidence="1" id="KW-0812">Transmembrane</keyword>
<dbReference type="EMBL" id="CP002792">
    <property type="protein sequence ID" value="AEH06358.1"/>
    <property type="molecule type" value="Genomic_DNA"/>
</dbReference>
<dbReference type="KEGG" id="mok:Metok_0369"/>
<gene>
    <name evidence="2" type="ordered locus">Metok_0369</name>
</gene>
<keyword evidence="1" id="KW-0472">Membrane</keyword>
<keyword evidence="3" id="KW-1185">Reference proteome</keyword>
<dbReference type="STRING" id="647113.Metok_0369"/>
<evidence type="ECO:0000313" key="3">
    <source>
        <dbReference type="Proteomes" id="UP000009296"/>
    </source>
</evidence>
<feature type="transmembrane region" description="Helical" evidence="1">
    <location>
        <begin position="62"/>
        <end position="80"/>
    </location>
</feature>
<name>F8AKM5_METOI</name>
<dbReference type="eggNOG" id="arCOG12473">
    <property type="taxonomic scope" value="Archaea"/>
</dbReference>
<dbReference type="AlphaFoldDB" id="F8AKM5"/>